<dbReference type="AlphaFoldDB" id="A0A3E1B9F9"/>
<gene>
    <name evidence="3" type="ORF">B5K10_21845</name>
</gene>
<proteinExistence type="predicted"/>
<sequence>MSDDLLPDEFFGLNSEASDRPARQWTGVDGDFKPAFSNRDAGPSLGQTLPGHDGPGPQPRGGFKFVSVGDLDLAPPKFLVDGLIEVDGLGVIFGEPGCGKSFLAVDLACSIATGAGFHGRAVRTGPVLYIAGEGHHGLARRFRAWERLRATPLKGAPLFKSTCAAQFLDPDSASQVITQAGAMADEHGDPVLVIVDTLARNYGPGDENSTADMSRFVAAMDRLRDQYPACVVLIVHHSGHQEKERGRGSTALKAAADTEFVVVKDGNAVELRCTKMKDAEAPRDLRFQLTDVDLLGDESMKSAALVETDNGASVSRQGVKQKPMSPTNQIYWDGILDYFGGEGRTELMMPKRGMRKMPCADIDDVRDHCWRAKGVTQNTGTDRSQWSRALDELLARKKVGIFGRKIWLA</sequence>
<dbReference type="Proteomes" id="UP000256748">
    <property type="component" value="Unassembled WGS sequence"/>
</dbReference>
<name>A0A3E1B9F9_RHILT</name>
<protein>
    <recommendedName>
        <fullName evidence="2">AAA+ ATPase domain-containing protein</fullName>
    </recommendedName>
</protein>
<dbReference type="EMBL" id="NAOO01000027">
    <property type="protein sequence ID" value="RFB88166.1"/>
    <property type="molecule type" value="Genomic_DNA"/>
</dbReference>
<dbReference type="CDD" id="cd01125">
    <property type="entry name" value="RepA_RSF1010_like"/>
    <property type="match status" value="1"/>
</dbReference>
<dbReference type="InterPro" id="IPR003593">
    <property type="entry name" value="AAA+_ATPase"/>
</dbReference>
<dbReference type="SMART" id="SM00382">
    <property type="entry name" value="AAA"/>
    <property type="match status" value="1"/>
</dbReference>
<evidence type="ECO:0000313" key="3">
    <source>
        <dbReference type="EMBL" id="RFB88166.1"/>
    </source>
</evidence>
<comment type="caution">
    <text evidence="3">The sequence shown here is derived from an EMBL/GenBank/DDBJ whole genome shotgun (WGS) entry which is preliminary data.</text>
</comment>
<dbReference type="InterPro" id="IPR027417">
    <property type="entry name" value="P-loop_NTPase"/>
</dbReference>
<dbReference type="Pfam" id="PF13481">
    <property type="entry name" value="AAA_25"/>
    <property type="match status" value="1"/>
</dbReference>
<dbReference type="InterPro" id="IPR038724">
    <property type="entry name" value="RepA"/>
</dbReference>
<dbReference type="RefSeq" id="WP_116275041.1">
    <property type="nucleotide sequence ID" value="NZ_KZ859523.1"/>
</dbReference>
<accession>A0A3E1B9F9</accession>
<organism evidence="3 4">
    <name type="scientific">Rhizobium leguminosarum bv. trifolii</name>
    <dbReference type="NCBI Taxonomy" id="386"/>
    <lineage>
        <taxon>Bacteria</taxon>
        <taxon>Pseudomonadati</taxon>
        <taxon>Pseudomonadota</taxon>
        <taxon>Alphaproteobacteria</taxon>
        <taxon>Hyphomicrobiales</taxon>
        <taxon>Rhizobiaceae</taxon>
        <taxon>Rhizobium/Agrobacterium group</taxon>
        <taxon>Rhizobium</taxon>
    </lineage>
</organism>
<evidence type="ECO:0000256" key="1">
    <source>
        <dbReference type="SAM" id="MobiDB-lite"/>
    </source>
</evidence>
<feature type="region of interest" description="Disordered" evidence="1">
    <location>
        <begin position="13"/>
        <end position="60"/>
    </location>
</feature>
<dbReference type="SUPFAM" id="SSF52540">
    <property type="entry name" value="P-loop containing nucleoside triphosphate hydrolases"/>
    <property type="match status" value="1"/>
</dbReference>
<feature type="domain" description="AAA+ ATPase" evidence="2">
    <location>
        <begin position="86"/>
        <end position="266"/>
    </location>
</feature>
<evidence type="ECO:0000259" key="2">
    <source>
        <dbReference type="SMART" id="SM00382"/>
    </source>
</evidence>
<evidence type="ECO:0000313" key="4">
    <source>
        <dbReference type="Proteomes" id="UP000256748"/>
    </source>
</evidence>
<dbReference type="Gene3D" id="3.40.50.300">
    <property type="entry name" value="P-loop containing nucleotide triphosphate hydrolases"/>
    <property type="match status" value="1"/>
</dbReference>
<reference evidence="3 4" key="1">
    <citation type="submission" date="2017-03" db="EMBL/GenBank/DDBJ databases">
        <title>Genome analysis of Rhizobial strains effectives or ineffectives for nitrogen fixation isolated from bean seeds.</title>
        <authorList>
            <person name="Peralta H."/>
            <person name="Aguilar-Vera A."/>
            <person name="Mora Y."/>
            <person name="Vargas-Lagunas C."/>
            <person name="Girard L."/>
            <person name="Mora J."/>
        </authorList>
    </citation>
    <scope>NUCLEOTIDE SEQUENCE [LARGE SCALE GENOMIC DNA]</scope>
    <source>
        <strain evidence="3 4">CCGM5</strain>
    </source>
</reference>